<protein>
    <submittedName>
        <fullName evidence="7">ATP synthase delta chain</fullName>
    </submittedName>
</protein>
<keyword evidence="4" id="KW-0406">Ion transport</keyword>
<organism evidence="7">
    <name type="scientific">Prorocentrum minimum</name>
    <name type="common">Dinoflagellate</name>
    <name type="synonym">Exuviaella minima</name>
    <dbReference type="NCBI Taxonomy" id="39449"/>
    <lineage>
        <taxon>Eukaryota</taxon>
        <taxon>Sar</taxon>
        <taxon>Alveolata</taxon>
        <taxon>Dinophyceae</taxon>
        <taxon>Prorocentrales</taxon>
        <taxon>Prorocentraceae</taxon>
        <taxon>Prorocentrum</taxon>
    </lineage>
</organism>
<reference evidence="7" key="1">
    <citation type="submission" date="2008-12" db="EMBL/GenBank/DDBJ databases">
        <authorList>
            <person name="Zhang H."/>
            <person name="Lin S."/>
        </authorList>
    </citation>
    <scope>NUCLEOTIDE SEQUENCE</scope>
    <source>
        <strain evidence="7">CCMP696</strain>
    </source>
</reference>
<dbReference type="PANTHER" id="PTHR11910">
    <property type="entry name" value="ATP SYNTHASE DELTA CHAIN"/>
    <property type="match status" value="1"/>
</dbReference>
<reference evidence="7" key="2">
    <citation type="book" date="2010" name="PROCEEDINGS OF 13TH INTERNATIONAL CONFERENCE ON HARMFUL ALGAE" publisher="International Society For The Study of Harmful Algae" city="Hong Kong, China">
        <title>Dinoflagellate meta-transcriptomics enabled by spliced leader.</title>
        <editorList>
            <person name="Unknown A."/>
        </editorList>
        <authorList>
            <person name="Lin S."/>
            <person name="Zhang H."/>
        </authorList>
    </citation>
    <scope>NUCLEOTIDE SEQUENCE</scope>
    <source>
        <strain evidence="7">CCMP696</strain>
    </source>
</reference>
<dbReference type="AlphaFoldDB" id="E8Z6Q3"/>
<dbReference type="InterPro" id="IPR000711">
    <property type="entry name" value="ATPase_OSCP/dsu"/>
</dbReference>
<keyword evidence="3" id="KW-0375">Hydrogen ion transport</keyword>
<dbReference type="EMBL" id="FJ600099">
    <property type="protein sequence ID" value="ACU45133.1"/>
    <property type="molecule type" value="mRNA"/>
</dbReference>
<dbReference type="Pfam" id="PF00213">
    <property type="entry name" value="OSCP"/>
    <property type="match status" value="1"/>
</dbReference>
<evidence type="ECO:0000256" key="5">
    <source>
        <dbReference type="ARBA" id="ARBA00023136"/>
    </source>
</evidence>
<sequence>MGHASQASATMFPIRSAAVCLAAVGAWNLLSQAFVAPRPSMSPRTDHIAMRAASNTAGGGFARGPLVVYMNALIDAASSAGESVTVTKDVMRYKKVRETMTGDMQFELTTALNKAGASELDQASAVVEIMGPWESTVFPKFVTFLAKKRRFKSLRAVCEEYVSFLYARESIEPVTVFSAARLTDEQVDKIKAKMAAKLGVRDIKLIQQVDPSLLSGFKIEWRYTDPENPLIGAESIDLSLQSALAKAAISSGR</sequence>
<keyword evidence="5" id="KW-0472">Membrane</keyword>
<keyword evidence="2" id="KW-0813">Transport</keyword>
<evidence type="ECO:0000256" key="6">
    <source>
        <dbReference type="ARBA" id="ARBA00023310"/>
    </source>
</evidence>
<dbReference type="NCBIfam" id="TIGR01145">
    <property type="entry name" value="ATP_synt_delta"/>
    <property type="match status" value="1"/>
</dbReference>
<dbReference type="GO" id="GO:0046933">
    <property type="term" value="F:proton-transporting ATP synthase activity, rotational mechanism"/>
    <property type="evidence" value="ECO:0007669"/>
    <property type="project" value="InterPro"/>
</dbReference>
<dbReference type="GO" id="GO:0016020">
    <property type="term" value="C:membrane"/>
    <property type="evidence" value="ECO:0007669"/>
    <property type="project" value="UniProtKB-SubCell"/>
</dbReference>
<proteinExistence type="evidence at transcript level"/>
<dbReference type="HAMAP" id="MF_01416">
    <property type="entry name" value="ATP_synth_delta_bact"/>
    <property type="match status" value="1"/>
</dbReference>
<name>E8Z6Q3_PROMN</name>
<accession>E8Z6Q3</accession>
<evidence type="ECO:0000256" key="4">
    <source>
        <dbReference type="ARBA" id="ARBA00023065"/>
    </source>
</evidence>
<evidence type="ECO:0000256" key="3">
    <source>
        <dbReference type="ARBA" id="ARBA00022781"/>
    </source>
</evidence>
<keyword evidence="6" id="KW-0066">ATP synthesis</keyword>
<evidence type="ECO:0000256" key="2">
    <source>
        <dbReference type="ARBA" id="ARBA00022448"/>
    </source>
</evidence>
<evidence type="ECO:0000313" key="7">
    <source>
        <dbReference type="EMBL" id="ACU45133.1"/>
    </source>
</evidence>
<evidence type="ECO:0000256" key="1">
    <source>
        <dbReference type="ARBA" id="ARBA00004370"/>
    </source>
</evidence>
<comment type="subcellular location">
    <subcellularLocation>
        <location evidence="1">Membrane</location>
    </subcellularLocation>
</comment>
<dbReference type="PRINTS" id="PR00125">
    <property type="entry name" value="ATPASEDELTA"/>
</dbReference>